<dbReference type="Gramene" id="MELO3C021395.2.1">
    <property type="protein sequence ID" value="MELO3C021395.2.1"/>
    <property type="gene ID" value="MELO3C021395.2"/>
</dbReference>
<dbReference type="EnsemblPlants" id="MELO3C021395.2.1">
    <property type="protein sequence ID" value="MELO3C021395.2.1"/>
    <property type="gene ID" value="MELO3C021395.2"/>
</dbReference>
<dbReference type="GO" id="GO:2000762">
    <property type="term" value="P:regulation of phenylpropanoid metabolic process"/>
    <property type="evidence" value="ECO:0007669"/>
    <property type="project" value="InterPro"/>
</dbReference>
<feature type="region of interest" description="Disordered" evidence="1">
    <location>
        <begin position="855"/>
        <end position="875"/>
    </location>
</feature>
<feature type="transmembrane region" description="Helical" evidence="2">
    <location>
        <begin position="1308"/>
        <end position="1329"/>
    </location>
</feature>
<organism evidence="3">
    <name type="scientific">Cucumis melo</name>
    <name type="common">Muskmelon</name>
    <dbReference type="NCBI Taxonomy" id="3656"/>
    <lineage>
        <taxon>Eukaryota</taxon>
        <taxon>Viridiplantae</taxon>
        <taxon>Streptophyta</taxon>
        <taxon>Embryophyta</taxon>
        <taxon>Tracheophyta</taxon>
        <taxon>Spermatophyta</taxon>
        <taxon>Magnoliopsida</taxon>
        <taxon>eudicotyledons</taxon>
        <taxon>Gunneridae</taxon>
        <taxon>Pentapetalae</taxon>
        <taxon>rosids</taxon>
        <taxon>fabids</taxon>
        <taxon>Cucurbitales</taxon>
        <taxon>Cucurbitaceae</taxon>
        <taxon>Benincaseae</taxon>
        <taxon>Cucumis</taxon>
    </lineage>
</organism>
<feature type="transmembrane region" description="Helical" evidence="2">
    <location>
        <begin position="1266"/>
        <end position="1287"/>
    </location>
</feature>
<feature type="compositionally biased region" description="Low complexity" evidence="1">
    <location>
        <begin position="856"/>
        <end position="867"/>
    </location>
</feature>
<dbReference type="GO" id="GO:0016592">
    <property type="term" value="C:mediator complex"/>
    <property type="evidence" value="ECO:0007669"/>
    <property type="project" value="InterPro"/>
</dbReference>
<reference evidence="3" key="1">
    <citation type="submission" date="2023-03" db="UniProtKB">
        <authorList>
            <consortium name="EnsemblPlants"/>
        </authorList>
    </citation>
    <scope>IDENTIFICATION</scope>
</reference>
<dbReference type="PANTHER" id="PTHR33739">
    <property type="entry name" value="OS07G0681500 PROTEIN"/>
    <property type="match status" value="1"/>
</dbReference>
<evidence type="ECO:0000313" key="3">
    <source>
        <dbReference type="EnsemblPlants" id="MELO3C021395.2.1"/>
    </source>
</evidence>
<evidence type="ECO:0000256" key="1">
    <source>
        <dbReference type="SAM" id="MobiDB-lite"/>
    </source>
</evidence>
<dbReference type="InterPro" id="IPR039638">
    <property type="entry name" value="MED33A/B"/>
</dbReference>
<keyword evidence="2" id="KW-0472">Membrane</keyword>
<proteinExistence type="predicted"/>
<accession>A0A9I9DNX4</accession>
<sequence length="1333" mass="145525">QNQKHCAQTFFSFLSSFSYFFLIFFHPVFFPQHFTTSNWPNKSVQSGSKMAVSVQNNLWDRVTELTKVAQQKGVDPLLWAIQLSSNLNSAGVVLPSVELANLLVSHICWENNEPVSWKFLEKALMLNIVPPILVLALLTTRVMASVDAVLCLSETFNLPANDPGTLVVEFIFSIVWQLLDATLADEGLLELIMEEKSKWPAKPQEMELDGHNGYDDKWTEQRERLRNVNIELTIEIIGKFLEDSVTSRILQLACRNMPSHWADLIQRLQLLGENSSVLRNSKSLDSEIFLQFTSDTWTIFSQEFKQNSQQKFHPIRAFGSPAASASLCHRTHYSALWLPLDLVLEDAMDGYQVEATSAIEKITSLVKTLKAINGTSWHDTFLGLWIASLRLVQRERDPIEGPVPRIDTRLCLLLCITVLVIADLIEEEESATIDETEYVASHHWKEKKTPGKCRNELISSLQILGEYQSLLTPPQDVISACNQAAAKAMMFVSGITGNMRHLIVEACIARNLLDTSAYFWRGYVNGCISQMPQSIPPQAPGWSAFMKGALLNHIMINVLTSTPASRLITHKGVMLYNVLFEIVEKWDDLGLINTQLGGVRLCPFPLVGLTPQLGLSLDPIGIGSALAHGQKRLLRPMGYPIACREKGAHGFDGSLAELEKIFEIAVKGSDEEKISAATILCGASLIRGWNIQVPQLACSLMPICEVFGSCVPNLNWTLSTGEEISAHAVFSNAFTLLLKLWRFNHPPLDHGVGDAPTVGSQLTPEYLLLVRNSHLISGNVHKDRNKMRLSAVASSSSPQPIFVDSFPKLKAWYRQHQACIASTLSGHVHGNPVHQTVDGLLNMMFRRINGGNQPLTSVTSGSSSSSGAGNEDPSLRPKLPAWDIMEAVPFVIDAALTACAHGKLSPRELATGLKDLADFLPASLATIVSYFSAEVTRGLWKPVFMNGTDWPSPAENLSNVEEQIKKILAATGVDVPSLAAGGSSPATLPLPLAAFVSLTITYKIDRASQRFLNLAGPALESLAAGCPWPCMPIVASLWTQKAKRWSDFLVFSASRTVFLQNCDAVVQLLKSCFTATLGLTANPLSNNGGVGALLGHGFGSHFCGGISPVAPEILSLLMDSVREIACNGAGKDKSGKLKTTNNAKRYGQISLSSAMTQVKLAASLGASLVWLSGGLVLVQSVIKETLPSWFISVHRSEQEKCSEGIVSMLGGYALAYFAVLCGAFAWGTESSSSASKRRPKILGVHMEFLASALDGKISLGCDWATWRAYVTGFVSLMVGCTPSWVLDVDVEVLKRLSNGLRQWNEEELALALLGLGGFGTIGAAAELIIESEF</sequence>
<keyword evidence="2" id="KW-0812">Transmembrane</keyword>
<dbReference type="PANTHER" id="PTHR33739:SF5">
    <property type="entry name" value="MEDIATOR OF RNA POLYMERASE II TRANSCRIPTION SUBUNIT 33A"/>
    <property type="match status" value="1"/>
</dbReference>
<feature type="transmembrane region" description="Helical" evidence="2">
    <location>
        <begin position="9"/>
        <end position="30"/>
    </location>
</feature>
<keyword evidence="2" id="KW-1133">Transmembrane helix</keyword>
<evidence type="ECO:0000256" key="2">
    <source>
        <dbReference type="SAM" id="Phobius"/>
    </source>
</evidence>
<feature type="transmembrane region" description="Helical" evidence="2">
    <location>
        <begin position="1160"/>
        <end position="1182"/>
    </location>
</feature>
<name>A0A9I9DNX4_CUCME</name>
<evidence type="ECO:0008006" key="4">
    <source>
        <dbReference type="Google" id="ProtNLM"/>
    </source>
</evidence>
<protein>
    <recommendedName>
        <fullName evidence="4">Mediator of RNA polymerase II transcription subunit 33A</fullName>
    </recommendedName>
</protein>
<feature type="transmembrane region" description="Helical" evidence="2">
    <location>
        <begin position="1203"/>
        <end position="1226"/>
    </location>
</feature>